<proteinExistence type="predicted"/>
<dbReference type="RefSeq" id="WP_050145838.1">
    <property type="nucleotide sequence ID" value="NZ_CABHWO010000074.1"/>
</dbReference>
<gene>
    <name evidence="1" type="ORF">N0H69_14575</name>
</gene>
<dbReference type="GeneID" id="75141248"/>
<protein>
    <recommendedName>
        <fullName evidence="3">Viral A-type inclusion protein</fullName>
    </recommendedName>
</protein>
<keyword evidence="2" id="KW-1185">Reference proteome</keyword>
<evidence type="ECO:0008006" key="3">
    <source>
        <dbReference type="Google" id="ProtNLM"/>
    </source>
</evidence>
<dbReference type="EMBL" id="CP104006">
    <property type="protein sequence ID" value="UWM43938.1"/>
    <property type="molecule type" value="Genomic_DNA"/>
</dbReference>
<evidence type="ECO:0000313" key="2">
    <source>
        <dbReference type="Proteomes" id="UP001057860"/>
    </source>
</evidence>
<evidence type="ECO:0000313" key="1">
    <source>
        <dbReference type="EMBL" id="UWM43938.1"/>
    </source>
</evidence>
<accession>A0ABY5UPY7</accession>
<reference evidence="1" key="1">
    <citation type="submission" date="2022-08" db="EMBL/GenBank/DDBJ databases">
        <authorList>
            <person name="Bogun A."/>
            <person name="Kislichkina A."/>
            <person name="Solomentsev V."/>
            <person name="Skryabin Y."/>
            <person name="Sizova A."/>
            <person name="Platonov M."/>
            <person name="Dentovskaya S."/>
        </authorList>
    </citation>
    <scope>NUCLEOTIDE SEQUENCE</scope>
    <source>
        <strain evidence="1">SCPM-O-B-7604</strain>
    </source>
</reference>
<sequence>MIITGISPTYIQYPCNQPNELDRGEKKDSLIQFDKEDVKNVSTVIDKFTSENREHIQEKYNSRFHWINDGIVFQKPISNNFGGAEYDTLGKIITQCSENPVVDRVVNQKIKELNKLNKLQFYPLNPSASAINFAIDSKNNLVMHHTVDYNRYNECHPDGTIKNEYIAHEDDKPFVRVDFIIKFTPDGAVLTKNHDNILRVTFNDCGHDLNQIFDMRSLWDKICEYLTKLFPSFSHDHDIDSTAPELKKDAAATAELSRTNVNKLAHLTDNTRYQTLLKDIHTRNRDAIKEDVSCLDKYPKHITEPQEQKSVVQKTLYWLQCLFLGKVADGIPISGENK</sequence>
<dbReference type="Proteomes" id="UP001057860">
    <property type="component" value="Chromosome"/>
</dbReference>
<organism evidence="1 2">
    <name type="scientific">Yersinia alsatica</name>
    <dbReference type="NCBI Taxonomy" id="2890317"/>
    <lineage>
        <taxon>Bacteria</taxon>
        <taxon>Pseudomonadati</taxon>
        <taxon>Pseudomonadota</taxon>
        <taxon>Gammaproteobacteria</taxon>
        <taxon>Enterobacterales</taxon>
        <taxon>Yersiniaceae</taxon>
        <taxon>Yersinia</taxon>
    </lineage>
</organism>
<name>A0ABY5UPY7_9GAMM</name>